<dbReference type="PaxDb" id="121845-A0A3Q0IL66"/>
<keyword evidence="1" id="KW-1185">Reference proteome</keyword>
<dbReference type="Proteomes" id="UP000079169">
    <property type="component" value="Unplaced"/>
</dbReference>
<dbReference type="GeneID" id="113466106"/>
<gene>
    <name evidence="2" type="primary">LOC113466106</name>
</gene>
<dbReference type="AlphaFoldDB" id="A0A3Q0IL66"/>
<accession>A0A3Q0IL66</accession>
<dbReference type="RefSeq" id="XP_026677026.1">
    <property type="nucleotide sequence ID" value="XM_026821225.1"/>
</dbReference>
<name>A0A3Q0IL66_DIACI</name>
<evidence type="ECO:0000313" key="1">
    <source>
        <dbReference type="Proteomes" id="UP000079169"/>
    </source>
</evidence>
<reference evidence="2" key="1">
    <citation type="submission" date="2025-08" db="UniProtKB">
        <authorList>
            <consortium name="RefSeq"/>
        </authorList>
    </citation>
    <scope>IDENTIFICATION</scope>
</reference>
<proteinExistence type="predicted"/>
<protein>
    <submittedName>
        <fullName evidence="2">Uncharacterized protein LOC113466106</fullName>
    </submittedName>
</protein>
<organism evidence="1 2">
    <name type="scientific">Diaphorina citri</name>
    <name type="common">Asian citrus psyllid</name>
    <dbReference type="NCBI Taxonomy" id="121845"/>
    <lineage>
        <taxon>Eukaryota</taxon>
        <taxon>Metazoa</taxon>
        <taxon>Ecdysozoa</taxon>
        <taxon>Arthropoda</taxon>
        <taxon>Hexapoda</taxon>
        <taxon>Insecta</taxon>
        <taxon>Pterygota</taxon>
        <taxon>Neoptera</taxon>
        <taxon>Paraneoptera</taxon>
        <taxon>Hemiptera</taxon>
        <taxon>Sternorrhyncha</taxon>
        <taxon>Psylloidea</taxon>
        <taxon>Psyllidae</taxon>
        <taxon>Diaphorininae</taxon>
        <taxon>Diaphorina</taxon>
    </lineage>
</organism>
<dbReference type="KEGG" id="dci:113466106"/>
<evidence type="ECO:0000313" key="2">
    <source>
        <dbReference type="RefSeq" id="XP_026677026.1"/>
    </source>
</evidence>
<sequence>MGSELLTEDVALLNSCYFVFITEAEGTTREKNFISKLKMLSNAAGKKYVLILTEDMMNAKLQSKLTDKKAKAKGGSIVTKASVIVPILNEGVFISIIKETVIEYLQSLKKSTDQITKEPSLDIISKKEGKKGASKIEESKIVLNNLEDDKPPMSPDLFVVLVGFTDPNLILEMNNQKLPLKCIVKVRDKTKSLNSFRSSVTSFWKMIDLYAGMSTSNFFVSILNIVNMSANNVNFNYIYDILCCVLYDIVNIVNQYTKYVNNCHVYPLEYLQVDKKPIYDELIMQVPLECTTEEYVLHCIIEQVVYFDEARLKMKKTEENDNVSVVSNFSGGFMSNKFLNDESDTKEDYGKASTTGNSFEKLLQLDEGSTCKFDYEGQSPSVMEIINKYEFKSRIFYHRDKCARNTFHLEQFTDLYLILLKIIKNSVKHLQTLPHVLTFKKKSLFEFHVNRLLKHAKIHLPFIKQRQMKYYLELLLLLKYRASEAHQSFNFLNMIPENTTDDDRRDTLGKKCLEKNNSKYEQKSNLESDVEEVVEESLAATNVHDPNESDSILSTPWGIYAARKQQQLEELRKLLFLDEFDSLINFVNSNGDFSSSLLNIQVEHLDVIVLPQVLHQERFLYQNYEVKYFAPTDSHLIIFFNNCNFAKKWSSSGSIPVFLSMQNFFNSMVSKSEDDWSDNIFSNYEEQGPFLTRQYFDDELYAFDTGESVGILSESELTFDEHEQTIVVKRSTIDSTDFISVLLQFQDVFTNIYGRKHSETSEPSHDEMSMENRSKNSVHSLYKFDDYIKIVLVESIIITISKHKHAIKEEPPKLNFSITLPNGLFVETVQMGISMLLRKNLPN</sequence>